<proteinExistence type="inferred from homology"/>
<dbReference type="InterPro" id="IPR001128">
    <property type="entry name" value="Cyt_P450"/>
</dbReference>
<keyword evidence="7 8" id="KW-0503">Monooxygenase</keyword>
<dbReference type="SUPFAM" id="SSF48264">
    <property type="entry name" value="Cytochrome P450"/>
    <property type="match status" value="1"/>
</dbReference>
<dbReference type="InterPro" id="IPR017972">
    <property type="entry name" value="Cyt_P450_CS"/>
</dbReference>
<protein>
    <submittedName>
        <fullName evidence="8">Cytochrome P450 monooxygenase</fullName>
    </submittedName>
</protein>
<accession>A0A179F1F0</accession>
<keyword evidence="5 6" id="KW-0408">Iron</keyword>
<keyword evidence="7" id="KW-0560">Oxidoreductase</keyword>
<evidence type="ECO:0000313" key="9">
    <source>
        <dbReference type="Proteomes" id="UP000078397"/>
    </source>
</evidence>
<organism evidence="8 9">
    <name type="scientific">Pochonia chlamydosporia 170</name>
    <dbReference type="NCBI Taxonomy" id="1380566"/>
    <lineage>
        <taxon>Eukaryota</taxon>
        <taxon>Fungi</taxon>
        <taxon>Dikarya</taxon>
        <taxon>Ascomycota</taxon>
        <taxon>Pezizomycotina</taxon>
        <taxon>Sordariomycetes</taxon>
        <taxon>Hypocreomycetidae</taxon>
        <taxon>Hypocreales</taxon>
        <taxon>Clavicipitaceae</taxon>
        <taxon>Pochonia</taxon>
    </lineage>
</organism>
<dbReference type="GO" id="GO:0016705">
    <property type="term" value="F:oxidoreductase activity, acting on paired donors, with incorporation or reduction of molecular oxygen"/>
    <property type="evidence" value="ECO:0007669"/>
    <property type="project" value="InterPro"/>
</dbReference>
<keyword evidence="9" id="KW-1185">Reference proteome</keyword>
<dbReference type="RefSeq" id="XP_018136990.1">
    <property type="nucleotide sequence ID" value="XM_018290197.1"/>
</dbReference>
<dbReference type="InterPro" id="IPR002401">
    <property type="entry name" value="Cyt_P450_E_grp-I"/>
</dbReference>
<name>A0A179F1F0_METCM</name>
<reference evidence="8 9" key="1">
    <citation type="journal article" date="2016" name="PLoS Pathog.">
        <title>Biosynthesis of antibiotic leucinostatins in bio-control fungus Purpureocillium lilacinum and their inhibition on phytophthora revealed by genome mining.</title>
        <authorList>
            <person name="Wang G."/>
            <person name="Liu Z."/>
            <person name="Lin R."/>
            <person name="Li E."/>
            <person name="Mao Z."/>
            <person name="Ling J."/>
            <person name="Yang Y."/>
            <person name="Yin W.B."/>
            <person name="Xie B."/>
        </authorList>
    </citation>
    <scope>NUCLEOTIDE SEQUENCE [LARGE SCALE GENOMIC DNA]</scope>
    <source>
        <strain evidence="8">170</strain>
    </source>
</reference>
<dbReference type="PROSITE" id="PS00086">
    <property type="entry name" value="CYTOCHROME_P450"/>
    <property type="match status" value="1"/>
</dbReference>
<dbReference type="PRINTS" id="PR00463">
    <property type="entry name" value="EP450I"/>
</dbReference>
<dbReference type="InterPro" id="IPR050121">
    <property type="entry name" value="Cytochrome_P450_monoxygenase"/>
</dbReference>
<dbReference type="Proteomes" id="UP000078397">
    <property type="component" value="Unassembled WGS sequence"/>
</dbReference>
<evidence type="ECO:0000256" key="1">
    <source>
        <dbReference type="ARBA" id="ARBA00001971"/>
    </source>
</evidence>
<dbReference type="GO" id="GO:0020037">
    <property type="term" value="F:heme binding"/>
    <property type="evidence" value="ECO:0007669"/>
    <property type="project" value="InterPro"/>
</dbReference>
<evidence type="ECO:0000256" key="2">
    <source>
        <dbReference type="ARBA" id="ARBA00010617"/>
    </source>
</evidence>
<gene>
    <name evidence="8" type="ORF">VFPPC_12267</name>
</gene>
<dbReference type="Gene3D" id="1.10.630.10">
    <property type="entry name" value="Cytochrome P450"/>
    <property type="match status" value="1"/>
</dbReference>
<dbReference type="PANTHER" id="PTHR24305:SF166">
    <property type="entry name" value="CYTOCHROME P450 12A4, MITOCHONDRIAL-RELATED"/>
    <property type="match status" value="1"/>
</dbReference>
<keyword evidence="4 6" id="KW-0479">Metal-binding</keyword>
<keyword evidence="3 6" id="KW-0349">Heme</keyword>
<evidence type="ECO:0000256" key="7">
    <source>
        <dbReference type="RuleBase" id="RU000461"/>
    </source>
</evidence>
<dbReference type="PANTHER" id="PTHR24305">
    <property type="entry name" value="CYTOCHROME P450"/>
    <property type="match status" value="1"/>
</dbReference>
<comment type="caution">
    <text evidence="8">The sequence shown here is derived from an EMBL/GenBank/DDBJ whole genome shotgun (WGS) entry which is preliminary data.</text>
</comment>
<evidence type="ECO:0000256" key="3">
    <source>
        <dbReference type="ARBA" id="ARBA00022617"/>
    </source>
</evidence>
<evidence type="ECO:0000313" key="8">
    <source>
        <dbReference type="EMBL" id="OAQ58893.1"/>
    </source>
</evidence>
<dbReference type="GO" id="GO:0005506">
    <property type="term" value="F:iron ion binding"/>
    <property type="evidence" value="ECO:0007669"/>
    <property type="project" value="InterPro"/>
</dbReference>
<evidence type="ECO:0000256" key="6">
    <source>
        <dbReference type="PIRSR" id="PIRSR602401-1"/>
    </source>
</evidence>
<dbReference type="CDD" id="cd11070">
    <property type="entry name" value="CYP56-like"/>
    <property type="match status" value="1"/>
</dbReference>
<dbReference type="STRING" id="1380566.A0A179F1F0"/>
<feature type="binding site" description="axial binding residue" evidence="6">
    <location>
        <position position="381"/>
    </location>
    <ligand>
        <name>heme</name>
        <dbReference type="ChEBI" id="CHEBI:30413"/>
    </ligand>
    <ligandPart>
        <name>Fe</name>
        <dbReference type="ChEBI" id="CHEBI:18248"/>
    </ligandPart>
</feature>
<evidence type="ECO:0000256" key="5">
    <source>
        <dbReference type="ARBA" id="ARBA00023004"/>
    </source>
</evidence>
<dbReference type="InterPro" id="IPR036396">
    <property type="entry name" value="Cyt_P450_sf"/>
</dbReference>
<dbReference type="Pfam" id="PF00067">
    <property type="entry name" value="p450"/>
    <property type="match status" value="1"/>
</dbReference>
<dbReference type="GO" id="GO:0004497">
    <property type="term" value="F:monooxygenase activity"/>
    <property type="evidence" value="ECO:0007669"/>
    <property type="project" value="UniProtKB-KW"/>
</dbReference>
<sequence>MVKVILARRKDFVQLPIASKIMSTAGQNILTSDGESWSRQRRIIAPALNERISEVVWKESAEQASQMAALMVEEPYGESRGTIYGLRTIALNVLGRIAYGQPKPFKMSQSLRKPISEISYIDAVSICTEFLVVAALVPASLLCLGVMPNAIRTLGLAIKKLPDLTKDLLTREQQRLETGVKTPDNLVRMLISLSHDSELINGGMLPSGSLRQTLTEDELAGNMFIFTAAGFDTTANTMAYAVTLLAAYPQWQVWIQEEVDHVLEFSKAADVQYSTAFPKLARCLALMHETLRLFPPVLHVSRSIKESQSITVNSATHYIKGPCTVYVNSACLQTNPSFWGADSTIFNPSRWLSGDNEVGQAEFNTPDRGIFLAWSGGPRVCPGQKMSQVEFVTVIATLFQACTVDPVIPSGGTIEQAREGLVQLMMDSQPRLTLQMNKPEDVFLKWSRREQ</sequence>
<dbReference type="EMBL" id="LSBJ02000013">
    <property type="protein sequence ID" value="OAQ58893.1"/>
    <property type="molecule type" value="Genomic_DNA"/>
</dbReference>
<dbReference type="GeneID" id="28854191"/>
<comment type="cofactor">
    <cofactor evidence="1 6">
        <name>heme</name>
        <dbReference type="ChEBI" id="CHEBI:30413"/>
    </cofactor>
</comment>
<dbReference type="KEGG" id="pchm:VFPPC_12267"/>
<evidence type="ECO:0000256" key="4">
    <source>
        <dbReference type="ARBA" id="ARBA00022723"/>
    </source>
</evidence>
<dbReference type="OrthoDB" id="4943757at2759"/>
<dbReference type="AlphaFoldDB" id="A0A179F1F0"/>
<comment type="similarity">
    <text evidence="2 7">Belongs to the cytochrome P450 family.</text>
</comment>
<dbReference type="PRINTS" id="PR00385">
    <property type="entry name" value="P450"/>
</dbReference>